<feature type="compositionally biased region" description="Basic and acidic residues" evidence="1">
    <location>
        <begin position="9"/>
        <end position="22"/>
    </location>
</feature>
<name>A0A9X3AVH6_9GAMM</name>
<organism evidence="3 4">
    <name type="scientific">Shewanella holmiensis</name>
    <dbReference type="NCBI Taxonomy" id="2952222"/>
    <lineage>
        <taxon>Bacteria</taxon>
        <taxon>Pseudomonadati</taxon>
        <taxon>Pseudomonadota</taxon>
        <taxon>Gammaproteobacteria</taxon>
        <taxon>Alteromonadales</taxon>
        <taxon>Shewanellaceae</taxon>
        <taxon>Shewanella</taxon>
    </lineage>
</organism>
<comment type="caution">
    <text evidence="3">The sequence shown here is derived from an EMBL/GenBank/DDBJ whole genome shotgun (WGS) entry which is preliminary data.</text>
</comment>
<keyword evidence="2" id="KW-0812">Transmembrane</keyword>
<feature type="region of interest" description="Disordered" evidence="1">
    <location>
        <begin position="1"/>
        <end position="26"/>
    </location>
</feature>
<keyword evidence="2" id="KW-1133">Transmembrane helix</keyword>
<reference evidence="3" key="1">
    <citation type="journal article" date="2023" name="Int. J. Syst. Evol. Microbiol.">
        <title>&lt;i&gt;Shewanella septentrionalis&lt;/i&gt; sp. nov. and &lt;i&gt;Shewanella holmiensis&lt;/i&gt; sp. nov., isolated from Baltic Sea water and sediments.</title>
        <authorList>
            <person name="Martin-Rodriguez A.J."/>
            <person name="Thorell K."/>
            <person name="Joffre E."/>
            <person name="Jensie-Markopoulos S."/>
            <person name="Moore E.R.B."/>
            <person name="Sjoling A."/>
        </authorList>
    </citation>
    <scope>NUCLEOTIDE SEQUENCE</scope>
    <source>
        <strain evidence="3">SP1S2-7</strain>
    </source>
</reference>
<evidence type="ECO:0000256" key="2">
    <source>
        <dbReference type="SAM" id="Phobius"/>
    </source>
</evidence>
<keyword evidence="4" id="KW-1185">Reference proteome</keyword>
<dbReference type="InterPro" id="IPR019734">
    <property type="entry name" value="TPR_rpt"/>
</dbReference>
<proteinExistence type="predicted"/>
<evidence type="ECO:0000313" key="3">
    <source>
        <dbReference type="EMBL" id="MCT7942665.1"/>
    </source>
</evidence>
<dbReference type="Gene3D" id="1.25.40.10">
    <property type="entry name" value="Tetratricopeptide repeat domain"/>
    <property type="match status" value="2"/>
</dbReference>
<dbReference type="Proteomes" id="UP001155546">
    <property type="component" value="Unassembled WGS sequence"/>
</dbReference>
<dbReference type="SMART" id="SM00028">
    <property type="entry name" value="TPR"/>
    <property type="match status" value="3"/>
</dbReference>
<gene>
    <name evidence="3" type="ORF">NE535_12785</name>
</gene>
<evidence type="ECO:0000256" key="1">
    <source>
        <dbReference type="SAM" id="MobiDB-lite"/>
    </source>
</evidence>
<sequence>MSVINKMLQDLEQRQQNEDGTSKAETNQFIRPTLEFTSQVAKPKKSRLVWLAFLVLLAMTWIGFSLFNQANRVVNNTSPSSQPLLDDKVVAAKTPKESNAPAYATPQTVSAENSMLASQDADLSMSHNAEVADEQQIQVTLNDDTASSAISQSNDNQVVTPKTDSKVTVTSENAHNTQLNSSESEVQSVAKNVEGPVKNTPVSAEDTKEVKPVVHSRSEDGKANSSMTVTEVKLTKTQLAQVQFKKAQTAENDKRLDDAASLYLDTIILDPSLHSARKQLANIYYGRNNADTALQLLESGIGMFPTHWEFYLMKANIENALQEYNSALISLSYIDDNGEFARDKWVYQGDIAQKAAQFSVSEAAYRSLLKIESTQARWWMGLAYALDSQQEYIKAAAAYRSALNYPGLSNSATEFVKQRLVQLGENQ</sequence>
<accession>A0A9X3AVH6</accession>
<protein>
    <submittedName>
        <fullName evidence="3">Tetratricopeptide repeat protein</fullName>
    </submittedName>
</protein>
<dbReference type="InterPro" id="IPR011990">
    <property type="entry name" value="TPR-like_helical_dom_sf"/>
</dbReference>
<feature type="transmembrane region" description="Helical" evidence="2">
    <location>
        <begin position="48"/>
        <end position="67"/>
    </location>
</feature>
<dbReference type="EMBL" id="JAMTCD010000016">
    <property type="protein sequence ID" value="MCT7942665.1"/>
    <property type="molecule type" value="Genomic_DNA"/>
</dbReference>
<dbReference type="AlphaFoldDB" id="A0A9X3AVH6"/>
<feature type="region of interest" description="Disordered" evidence="1">
    <location>
        <begin position="193"/>
        <end position="228"/>
    </location>
</feature>
<evidence type="ECO:0000313" key="4">
    <source>
        <dbReference type="Proteomes" id="UP001155546"/>
    </source>
</evidence>
<keyword evidence="2" id="KW-0472">Membrane</keyword>
<dbReference type="RefSeq" id="WP_261299018.1">
    <property type="nucleotide sequence ID" value="NZ_JAMTCD010000016.1"/>
</dbReference>
<dbReference type="SUPFAM" id="SSF48452">
    <property type="entry name" value="TPR-like"/>
    <property type="match status" value="1"/>
</dbReference>
<dbReference type="Pfam" id="PF13432">
    <property type="entry name" value="TPR_16"/>
    <property type="match status" value="1"/>
</dbReference>
<feature type="compositionally biased region" description="Basic and acidic residues" evidence="1">
    <location>
        <begin position="205"/>
        <end position="222"/>
    </location>
</feature>